<reference evidence="1 2" key="1">
    <citation type="submission" date="2014-04" db="EMBL/GenBank/DDBJ databases">
        <authorList>
            <consortium name="International Citrus Genome Consortium"/>
            <person name="Gmitter F."/>
            <person name="Chen C."/>
            <person name="Farmerie W."/>
            <person name="Harkins T."/>
            <person name="Desany B."/>
            <person name="Mohiuddin M."/>
            <person name="Kodira C."/>
            <person name="Borodovsky M."/>
            <person name="Lomsadze A."/>
            <person name="Burns P."/>
            <person name="Jenkins J."/>
            <person name="Prochnik S."/>
            <person name="Shu S."/>
            <person name="Chapman J."/>
            <person name="Pitluck S."/>
            <person name="Schmutz J."/>
            <person name="Rokhsar D."/>
        </authorList>
    </citation>
    <scope>NUCLEOTIDE SEQUENCE</scope>
</reference>
<dbReference type="STRING" id="2711.A0A067EMW1"/>
<sequence>LAGWVKIGRKQDKDWLAFFEVNDGSCFDNLQVLVERNGCGGAGEMFQVTTLLSEAEKLEKELMKNPPPSEADREAAKLFVKEKGEGVAKLKSKKASKEVLLN</sequence>
<keyword evidence="2" id="KW-1185">Reference proteome</keyword>
<accession>A0A067EMW1</accession>
<name>A0A067EMW1_CITSI</name>
<gene>
    <name evidence="1" type="ORF">CISIN_1g047331mg</name>
</gene>
<dbReference type="EMBL" id="KK784972">
    <property type="protein sequence ID" value="KDO56529.1"/>
    <property type="molecule type" value="Genomic_DNA"/>
</dbReference>
<dbReference type="Proteomes" id="UP000027120">
    <property type="component" value="Unassembled WGS sequence"/>
</dbReference>
<proteinExistence type="predicted"/>
<evidence type="ECO:0000313" key="2">
    <source>
        <dbReference type="Proteomes" id="UP000027120"/>
    </source>
</evidence>
<protein>
    <submittedName>
        <fullName evidence="1">Uncharacterized protein</fullName>
    </submittedName>
</protein>
<feature type="non-terminal residue" evidence="1">
    <location>
        <position position="1"/>
    </location>
</feature>
<organism evidence="1 2">
    <name type="scientific">Citrus sinensis</name>
    <name type="common">Sweet orange</name>
    <name type="synonym">Citrus aurantium var. sinensis</name>
    <dbReference type="NCBI Taxonomy" id="2711"/>
    <lineage>
        <taxon>Eukaryota</taxon>
        <taxon>Viridiplantae</taxon>
        <taxon>Streptophyta</taxon>
        <taxon>Embryophyta</taxon>
        <taxon>Tracheophyta</taxon>
        <taxon>Spermatophyta</taxon>
        <taxon>Magnoliopsida</taxon>
        <taxon>eudicotyledons</taxon>
        <taxon>Gunneridae</taxon>
        <taxon>Pentapetalae</taxon>
        <taxon>rosids</taxon>
        <taxon>malvids</taxon>
        <taxon>Sapindales</taxon>
        <taxon>Rutaceae</taxon>
        <taxon>Aurantioideae</taxon>
        <taxon>Citrus</taxon>
    </lineage>
</organism>
<evidence type="ECO:0000313" key="1">
    <source>
        <dbReference type="EMBL" id="KDO56529.1"/>
    </source>
</evidence>
<dbReference type="AlphaFoldDB" id="A0A067EMW1"/>